<reference evidence="1 2" key="1">
    <citation type="submission" date="2016-11" db="EMBL/GenBank/DDBJ databases">
        <authorList>
            <person name="Jaros S."/>
            <person name="Januszkiewicz K."/>
            <person name="Wedrychowicz H."/>
        </authorList>
    </citation>
    <scope>NUCLEOTIDE SEQUENCE [LARGE SCALE GENOMIC DNA]</scope>
    <source>
        <strain evidence="1 2">DSM 21425</strain>
    </source>
</reference>
<proteinExistence type="predicted"/>
<gene>
    <name evidence="1" type="ORF">SAMN04488096_10988</name>
</gene>
<dbReference type="SUPFAM" id="SSF52540">
    <property type="entry name" value="P-loop containing nucleoside triphosphate hydrolases"/>
    <property type="match status" value="1"/>
</dbReference>
<dbReference type="RefSeq" id="WP_073153079.1">
    <property type="nucleotide sequence ID" value="NZ_FQYY01000009.1"/>
</dbReference>
<protein>
    <submittedName>
        <fullName evidence="1">Sulfotransferase family protein</fullName>
    </submittedName>
</protein>
<dbReference type="InterPro" id="IPR027417">
    <property type="entry name" value="P-loop_NTPase"/>
</dbReference>
<name>A0A1M6H2D0_9FLAO</name>
<dbReference type="OrthoDB" id="1441538at2"/>
<keyword evidence="2" id="KW-1185">Reference proteome</keyword>
<dbReference type="EMBL" id="FQYY01000009">
    <property type="protein sequence ID" value="SHJ16358.1"/>
    <property type="molecule type" value="Genomic_DNA"/>
</dbReference>
<evidence type="ECO:0000313" key="1">
    <source>
        <dbReference type="EMBL" id="SHJ16358.1"/>
    </source>
</evidence>
<dbReference type="GO" id="GO:0016740">
    <property type="term" value="F:transferase activity"/>
    <property type="evidence" value="ECO:0007669"/>
    <property type="project" value="UniProtKB-KW"/>
</dbReference>
<dbReference type="Proteomes" id="UP000184225">
    <property type="component" value="Unassembled WGS sequence"/>
</dbReference>
<organism evidence="1 2">
    <name type="scientific">Mesonia phycicola</name>
    <dbReference type="NCBI Taxonomy" id="579105"/>
    <lineage>
        <taxon>Bacteria</taxon>
        <taxon>Pseudomonadati</taxon>
        <taxon>Bacteroidota</taxon>
        <taxon>Flavobacteriia</taxon>
        <taxon>Flavobacteriales</taxon>
        <taxon>Flavobacteriaceae</taxon>
        <taxon>Mesonia</taxon>
    </lineage>
</organism>
<evidence type="ECO:0000313" key="2">
    <source>
        <dbReference type="Proteomes" id="UP000184225"/>
    </source>
</evidence>
<dbReference type="AlphaFoldDB" id="A0A1M6H2D0"/>
<keyword evidence="1" id="KW-0808">Transferase</keyword>
<sequence length="252" mass="29505">MIYLGLRIPVLNLFTKPNKKAMWVFGMQKTGTTAIASLLATRSGKSCTLDTKYLWGDYYKDIINKKLCFNNHINKFSYPFSKDIIKEPSASLMINQIEKVFKLKKYIFITRHPLDTIRSILNRLNIPGNKKSINIESIHPDWQIHFSSGESYVRDLAILYVKVYSQENYIFSDNCVLVKYEDFVEDKLTFIDGLLDEFDFEKKNDITNILDKNFQPKGQVVKDYVSYFGEENYNEIKAITEQVAQKFNYNFI</sequence>
<accession>A0A1M6H2D0</accession>
<dbReference type="Pfam" id="PF13469">
    <property type="entry name" value="Sulfotransfer_3"/>
    <property type="match status" value="1"/>
</dbReference>
<dbReference type="STRING" id="579105.SAMN04488096_10988"/>
<dbReference type="Gene3D" id="3.40.50.300">
    <property type="entry name" value="P-loop containing nucleotide triphosphate hydrolases"/>
    <property type="match status" value="1"/>
</dbReference>